<keyword evidence="1" id="KW-0732">Signal</keyword>
<dbReference type="Proteomes" id="UP001566132">
    <property type="component" value="Unassembled WGS sequence"/>
</dbReference>
<protein>
    <submittedName>
        <fullName evidence="2">Uncharacterized protein</fullName>
    </submittedName>
</protein>
<organism evidence="2 3">
    <name type="scientific">Hypothenemus hampei</name>
    <name type="common">Coffee berry borer</name>
    <dbReference type="NCBI Taxonomy" id="57062"/>
    <lineage>
        <taxon>Eukaryota</taxon>
        <taxon>Metazoa</taxon>
        <taxon>Ecdysozoa</taxon>
        <taxon>Arthropoda</taxon>
        <taxon>Hexapoda</taxon>
        <taxon>Insecta</taxon>
        <taxon>Pterygota</taxon>
        <taxon>Neoptera</taxon>
        <taxon>Endopterygota</taxon>
        <taxon>Coleoptera</taxon>
        <taxon>Polyphaga</taxon>
        <taxon>Cucujiformia</taxon>
        <taxon>Curculionidae</taxon>
        <taxon>Scolytinae</taxon>
        <taxon>Hypothenemus</taxon>
    </lineage>
</organism>
<gene>
    <name evidence="2" type="ORF">ABEB36_012497</name>
</gene>
<evidence type="ECO:0000313" key="2">
    <source>
        <dbReference type="EMBL" id="KAL1491987.1"/>
    </source>
</evidence>
<dbReference type="EMBL" id="JBDJPC010000009">
    <property type="protein sequence ID" value="KAL1491987.1"/>
    <property type="molecule type" value="Genomic_DNA"/>
</dbReference>
<sequence>MKVFYCIFFVTILSVVSADINFKSINDELRETNHSVRLIDSNVPDQHYAIDAIGIAQQILNNYTVTSELAIKFIQLYFQEYHTEAIWKVASNCSYLVLPYNAWYIKLQEIISETEITLFATPFDPVPSTSTAKPSTSSSTTTIAPTTTGSPIPFSVTEENYNNVDTSFIIQATGLLQFYLNQEGNFDKALPEFLESLQEFEDREVWKVAGACSYVESYTDYVWLYESYTQTDIIVFA</sequence>
<keyword evidence="3" id="KW-1185">Reference proteome</keyword>
<proteinExistence type="predicted"/>
<reference evidence="2 3" key="1">
    <citation type="submission" date="2024-05" db="EMBL/GenBank/DDBJ databases">
        <title>Genetic variation in Jamaican populations of the coffee berry borer (Hypothenemus hampei).</title>
        <authorList>
            <person name="Errbii M."/>
            <person name="Myrie A."/>
        </authorList>
    </citation>
    <scope>NUCLEOTIDE SEQUENCE [LARGE SCALE GENOMIC DNA]</scope>
    <source>
        <strain evidence="2">JA-Hopewell-2020-01-JO</strain>
        <tissue evidence="2">Whole body</tissue>
    </source>
</reference>
<name>A0ABD1EDG5_HYPHA</name>
<comment type="caution">
    <text evidence="2">The sequence shown here is derived from an EMBL/GenBank/DDBJ whole genome shotgun (WGS) entry which is preliminary data.</text>
</comment>
<accession>A0ABD1EDG5</accession>
<evidence type="ECO:0000256" key="1">
    <source>
        <dbReference type="SAM" id="SignalP"/>
    </source>
</evidence>
<evidence type="ECO:0000313" key="3">
    <source>
        <dbReference type="Proteomes" id="UP001566132"/>
    </source>
</evidence>
<feature type="signal peptide" evidence="1">
    <location>
        <begin position="1"/>
        <end position="18"/>
    </location>
</feature>
<dbReference type="AlphaFoldDB" id="A0ABD1EDG5"/>
<feature type="chain" id="PRO_5044851255" evidence="1">
    <location>
        <begin position="19"/>
        <end position="237"/>
    </location>
</feature>